<feature type="transmembrane region" description="Helical" evidence="1">
    <location>
        <begin position="63"/>
        <end position="85"/>
    </location>
</feature>
<organism evidence="3 4">
    <name type="scientific">Acetoanaerobium pronyense</name>
    <dbReference type="NCBI Taxonomy" id="1482736"/>
    <lineage>
        <taxon>Bacteria</taxon>
        <taxon>Bacillati</taxon>
        <taxon>Bacillota</taxon>
        <taxon>Clostridia</taxon>
        <taxon>Peptostreptococcales</taxon>
        <taxon>Filifactoraceae</taxon>
        <taxon>Acetoanaerobium</taxon>
    </lineage>
</organism>
<feature type="transmembrane region" description="Helical" evidence="1">
    <location>
        <begin position="138"/>
        <end position="158"/>
    </location>
</feature>
<protein>
    <recommendedName>
        <fullName evidence="2">Potassium channel domain-containing protein</fullName>
    </recommendedName>
</protein>
<evidence type="ECO:0000256" key="1">
    <source>
        <dbReference type="SAM" id="Phobius"/>
    </source>
</evidence>
<accession>A0ABS4KJE3</accession>
<keyword evidence="1" id="KW-1133">Transmembrane helix</keyword>
<dbReference type="InterPro" id="IPR013099">
    <property type="entry name" value="K_chnl_dom"/>
</dbReference>
<reference evidence="3 4" key="1">
    <citation type="submission" date="2021-03" db="EMBL/GenBank/DDBJ databases">
        <title>Genomic Encyclopedia of Type Strains, Phase IV (KMG-IV): sequencing the most valuable type-strain genomes for metagenomic binning, comparative biology and taxonomic classification.</title>
        <authorList>
            <person name="Goeker M."/>
        </authorList>
    </citation>
    <scope>NUCLEOTIDE SEQUENCE [LARGE SCALE GENOMIC DNA]</scope>
    <source>
        <strain evidence="3 4">DSM 27512</strain>
    </source>
</reference>
<dbReference type="Proteomes" id="UP001314903">
    <property type="component" value="Unassembled WGS sequence"/>
</dbReference>
<sequence>MNIIFLIIGVTIVNFIVIDMIWTSLWVDKGAGILTRNLSNITWNILVRLNTKKSGILNASGPIILMITLFSWVLILWIGWAFVFASGSKDIVNSITGNPMETIDIIYYSGYVLFTLGNGDFVPITGLMKILSTFSTGVGMLLLTIGASYIISIVGAVVKKRAFAINVSSVGKSPQDIIVNSWNGKNFQHMDSFLISLSSELSTLTYQHKAYPLLYYYHTDDFNKALSVAIVKLDEVLTILEHAVEYEKQPNSLLFIGMRSSIDNYLNILNKMYIKSSDIPLSIPDLRILREKNIPVKSIDDFNKEIKKIESRRKNLRGLLNYDNWDEDVIYSSKSKFSFK</sequence>
<comment type="caution">
    <text evidence="3">The sequence shown here is derived from an EMBL/GenBank/DDBJ whole genome shotgun (WGS) entry which is preliminary data.</text>
</comment>
<evidence type="ECO:0000313" key="4">
    <source>
        <dbReference type="Proteomes" id="UP001314903"/>
    </source>
</evidence>
<dbReference type="Pfam" id="PF07885">
    <property type="entry name" value="Ion_trans_2"/>
    <property type="match status" value="1"/>
</dbReference>
<gene>
    <name evidence="3" type="ORF">J2Z35_001677</name>
</gene>
<feature type="transmembrane region" description="Helical" evidence="1">
    <location>
        <begin position="6"/>
        <end position="27"/>
    </location>
</feature>
<feature type="transmembrane region" description="Helical" evidence="1">
    <location>
        <begin position="105"/>
        <end position="126"/>
    </location>
</feature>
<evidence type="ECO:0000259" key="2">
    <source>
        <dbReference type="Pfam" id="PF07885"/>
    </source>
</evidence>
<dbReference type="RefSeq" id="WP_209660940.1">
    <property type="nucleotide sequence ID" value="NZ_JAGGLI010000017.1"/>
</dbReference>
<name>A0ABS4KJE3_9FIRM</name>
<keyword evidence="1" id="KW-0472">Membrane</keyword>
<feature type="domain" description="Potassium channel" evidence="2">
    <location>
        <begin position="73"/>
        <end position="153"/>
    </location>
</feature>
<dbReference type="SUPFAM" id="SSF81324">
    <property type="entry name" value="Voltage-gated potassium channels"/>
    <property type="match status" value="1"/>
</dbReference>
<dbReference type="Gene3D" id="1.10.287.70">
    <property type="match status" value="1"/>
</dbReference>
<evidence type="ECO:0000313" key="3">
    <source>
        <dbReference type="EMBL" id="MBP2027879.1"/>
    </source>
</evidence>
<keyword evidence="4" id="KW-1185">Reference proteome</keyword>
<dbReference type="EMBL" id="JAGGLI010000017">
    <property type="protein sequence ID" value="MBP2027879.1"/>
    <property type="molecule type" value="Genomic_DNA"/>
</dbReference>
<proteinExistence type="predicted"/>
<keyword evidence="1" id="KW-0812">Transmembrane</keyword>